<reference evidence="1 2" key="1">
    <citation type="journal article" date="2017" name="Nat. Commun.">
        <title>Genome assembly with in vitro proximity ligation data and whole-genome triplication in lettuce.</title>
        <authorList>
            <person name="Reyes-Chin-Wo S."/>
            <person name="Wang Z."/>
            <person name="Yang X."/>
            <person name="Kozik A."/>
            <person name="Arikit S."/>
            <person name="Song C."/>
            <person name="Xia L."/>
            <person name="Froenicke L."/>
            <person name="Lavelle D.O."/>
            <person name="Truco M.J."/>
            <person name="Xia R."/>
            <person name="Zhu S."/>
            <person name="Xu C."/>
            <person name="Xu H."/>
            <person name="Xu X."/>
            <person name="Cox K."/>
            <person name="Korf I."/>
            <person name="Meyers B.C."/>
            <person name="Michelmore R.W."/>
        </authorList>
    </citation>
    <scope>NUCLEOTIDE SEQUENCE [LARGE SCALE GENOMIC DNA]</scope>
    <source>
        <strain evidence="2">cv. Salinas</strain>
        <tissue evidence="1">Seedlings</tissue>
    </source>
</reference>
<dbReference type="AlphaFoldDB" id="A0A9R1X054"/>
<protein>
    <submittedName>
        <fullName evidence="1">Uncharacterized protein</fullName>
    </submittedName>
</protein>
<gene>
    <name evidence="1" type="ORF">LSAT_V11C800452130</name>
</gene>
<proteinExistence type="predicted"/>
<evidence type="ECO:0000313" key="2">
    <source>
        <dbReference type="Proteomes" id="UP000235145"/>
    </source>
</evidence>
<keyword evidence="2" id="KW-1185">Reference proteome</keyword>
<organism evidence="1 2">
    <name type="scientific">Lactuca sativa</name>
    <name type="common">Garden lettuce</name>
    <dbReference type="NCBI Taxonomy" id="4236"/>
    <lineage>
        <taxon>Eukaryota</taxon>
        <taxon>Viridiplantae</taxon>
        <taxon>Streptophyta</taxon>
        <taxon>Embryophyta</taxon>
        <taxon>Tracheophyta</taxon>
        <taxon>Spermatophyta</taxon>
        <taxon>Magnoliopsida</taxon>
        <taxon>eudicotyledons</taxon>
        <taxon>Gunneridae</taxon>
        <taxon>Pentapetalae</taxon>
        <taxon>asterids</taxon>
        <taxon>campanulids</taxon>
        <taxon>Asterales</taxon>
        <taxon>Asteraceae</taxon>
        <taxon>Cichorioideae</taxon>
        <taxon>Cichorieae</taxon>
        <taxon>Lactucinae</taxon>
        <taxon>Lactuca</taxon>
    </lineage>
</organism>
<sequence>MLEVIDRRINKSSTFRVYQIDQSRYKVTNQMKNGIVNLENKVVVKELKYQYYSAWVSSYFTMETYRSTYVEVVFPMPVSAEYEEPDEVMVVLLPLMDKQHVERPKIHNRIPSQGEGPITKNVDVAKGSVILAKTVTLHFP</sequence>
<accession>A0A9R1X054</accession>
<dbReference type="Proteomes" id="UP000235145">
    <property type="component" value="Unassembled WGS sequence"/>
</dbReference>
<dbReference type="EMBL" id="NBSK02000008">
    <property type="protein sequence ID" value="KAJ0193254.1"/>
    <property type="molecule type" value="Genomic_DNA"/>
</dbReference>
<name>A0A9R1X054_LACSA</name>
<comment type="caution">
    <text evidence="1">The sequence shown here is derived from an EMBL/GenBank/DDBJ whole genome shotgun (WGS) entry which is preliminary data.</text>
</comment>
<evidence type="ECO:0000313" key="1">
    <source>
        <dbReference type="EMBL" id="KAJ0193254.1"/>
    </source>
</evidence>